<gene>
    <name evidence="10" type="ORF">FSP39_013592</name>
</gene>
<accession>A0AA89BVM1</accession>
<dbReference type="InterPro" id="IPR017452">
    <property type="entry name" value="GPCR_Rhodpsn_7TM"/>
</dbReference>
<keyword evidence="3 8" id="KW-1133">Transmembrane helix</keyword>
<feature type="transmembrane region" description="Helical" evidence="8">
    <location>
        <begin position="185"/>
        <end position="208"/>
    </location>
</feature>
<evidence type="ECO:0000256" key="7">
    <source>
        <dbReference type="ARBA" id="ARBA00023224"/>
    </source>
</evidence>
<keyword evidence="4" id="KW-0297">G-protein coupled receptor</keyword>
<keyword evidence="6" id="KW-0675">Receptor</keyword>
<dbReference type="Gene3D" id="1.20.1070.10">
    <property type="entry name" value="Rhodopsin 7-helix transmembrane proteins"/>
    <property type="match status" value="1"/>
</dbReference>
<feature type="domain" description="G-protein coupled receptors family 1 profile" evidence="9">
    <location>
        <begin position="40"/>
        <end position="233"/>
    </location>
</feature>
<evidence type="ECO:0000256" key="8">
    <source>
        <dbReference type="SAM" id="Phobius"/>
    </source>
</evidence>
<dbReference type="GO" id="GO:0016020">
    <property type="term" value="C:membrane"/>
    <property type="evidence" value="ECO:0007669"/>
    <property type="project" value="UniProtKB-SubCell"/>
</dbReference>
<comment type="caution">
    <text evidence="10">The sequence shown here is derived from an EMBL/GenBank/DDBJ whole genome shotgun (WGS) entry which is preliminary data.</text>
</comment>
<keyword evidence="11" id="KW-1185">Reference proteome</keyword>
<dbReference type="InterPro" id="IPR000276">
    <property type="entry name" value="GPCR_Rhodpsn"/>
</dbReference>
<evidence type="ECO:0000259" key="9">
    <source>
        <dbReference type="PROSITE" id="PS50262"/>
    </source>
</evidence>
<evidence type="ECO:0000256" key="2">
    <source>
        <dbReference type="ARBA" id="ARBA00022692"/>
    </source>
</evidence>
<keyword evidence="7" id="KW-0807">Transducer</keyword>
<dbReference type="PANTHER" id="PTHR24240">
    <property type="entry name" value="OPSIN"/>
    <property type="match status" value="1"/>
</dbReference>
<evidence type="ECO:0000256" key="1">
    <source>
        <dbReference type="ARBA" id="ARBA00004141"/>
    </source>
</evidence>
<dbReference type="SUPFAM" id="SSF81321">
    <property type="entry name" value="Family A G protein-coupled receptor-like"/>
    <property type="match status" value="1"/>
</dbReference>
<keyword evidence="2 8" id="KW-0812">Transmembrane</keyword>
<proteinExistence type="predicted"/>
<protein>
    <recommendedName>
        <fullName evidence="9">G-protein coupled receptors family 1 profile domain-containing protein</fullName>
    </recommendedName>
</protein>
<feature type="transmembrane region" description="Helical" evidence="8">
    <location>
        <begin position="61"/>
        <end position="86"/>
    </location>
</feature>
<feature type="transmembrane region" description="Helical" evidence="8">
    <location>
        <begin position="98"/>
        <end position="119"/>
    </location>
</feature>
<comment type="subcellular location">
    <subcellularLocation>
        <location evidence="1">Membrane</location>
        <topology evidence="1">Multi-pass membrane protein</topology>
    </subcellularLocation>
</comment>
<evidence type="ECO:0000256" key="4">
    <source>
        <dbReference type="ARBA" id="ARBA00023040"/>
    </source>
</evidence>
<feature type="transmembrane region" description="Helical" evidence="8">
    <location>
        <begin position="22"/>
        <end position="49"/>
    </location>
</feature>
<keyword evidence="5 8" id="KW-0472">Membrane</keyword>
<dbReference type="PROSITE" id="PS50262">
    <property type="entry name" value="G_PROTEIN_RECEP_F1_2"/>
    <property type="match status" value="1"/>
</dbReference>
<feature type="transmembrane region" description="Helical" evidence="8">
    <location>
        <begin position="139"/>
        <end position="159"/>
    </location>
</feature>
<evidence type="ECO:0000313" key="10">
    <source>
        <dbReference type="EMBL" id="KAK3097828.1"/>
    </source>
</evidence>
<organism evidence="10 11">
    <name type="scientific">Pinctada imbricata</name>
    <name type="common">Atlantic pearl-oyster</name>
    <name type="synonym">Pinctada martensii</name>
    <dbReference type="NCBI Taxonomy" id="66713"/>
    <lineage>
        <taxon>Eukaryota</taxon>
        <taxon>Metazoa</taxon>
        <taxon>Spiralia</taxon>
        <taxon>Lophotrochozoa</taxon>
        <taxon>Mollusca</taxon>
        <taxon>Bivalvia</taxon>
        <taxon>Autobranchia</taxon>
        <taxon>Pteriomorphia</taxon>
        <taxon>Pterioida</taxon>
        <taxon>Pterioidea</taxon>
        <taxon>Pteriidae</taxon>
        <taxon>Pinctada</taxon>
    </lineage>
</organism>
<dbReference type="InterPro" id="IPR050125">
    <property type="entry name" value="GPCR_opsins"/>
</dbReference>
<dbReference type="AlphaFoldDB" id="A0AA89BVM1"/>
<dbReference type="GO" id="GO:0004930">
    <property type="term" value="F:G protein-coupled receptor activity"/>
    <property type="evidence" value="ECO:0007669"/>
    <property type="project" value="UniProtKB-KW"/>
</dbReference>
<dbReference type="PRINTS" id="PR00237">
    <property type="entry name" value="GPCRRHODOPSN"/>
</dbReference>
<reference evidence="10" key="1">
    <citation type="submission" date="2019-08" db="EMBL/GenBank/DDBJ databases">
        <title>The improved chromosome-level genome for the pearl oyster Pinctada fucata martensii using PacBio sequencing and Hi-C.</title>
        <authorList>
            <person name="Zheng Z."/>
        </authorList>
    </citation>
    <scope>NUCLEOTIDE SEQUENCE</scope>
    <source>
        <strain evidence="10">ZZ-2019</strain>
        <tissue evidence="10">Adductor muscle</tissue>
    </source>
</reference>
<dbReference type="Proteomes" id="UP001186944">
    <property type="component" value="Unassembled WGS sequence"/>
</dbReference>
<dbReference type="Pfam" id="PF00001">
    <property type="entry name" value="7tm_1"/>
    <property type="match status" value="1"/>
</dbReference>
<dbReference type="EMBL" id="VSWD01000007">
    <property type="protein sequence ID" value="KAK3097828.1"/>
    <property type="molecule type" value="Genomic_DNA"/>
</dbReference>
<evidence type="ECO:0000256" key="5">
    <source>
        <dbReference type="ARBA" id="ARBA00023136"/>
    </source>
</evidence>
<evidence type="ECO:0000313" key="11">
    <source>
        <dbReference type="Proteomes" id="UP001186944"/>
    </source>
</evidence>
<evidence type="ECO:0000256" key="3">
    <source>
        <dbReference type="ARBA" id="ARBA00022989"/>
    </source>
</evidence>
<name>A0AA89BVM1_PINIB</name>
<sequence>MNSSFNSSDNTTDIFITLTDNAYYYIAAYLIFLSIAGTFLNGAVIFAFIRFKTVQTNANRFVVAICICGLFISTLGIPFAAASAISHTWLFGSFGCKLHGFVLTGLGISMIAIFTAIAFDRYIAVVKFSANWKLKTHEVTALIALCFTYGGVLALFPLLDWSSYTEEIAHISCSIDWNERSLSSITYSITLMIGGLLAPLIVIVTLYMQVISLVSDSIFDLHEGLILIFHSRN</sequence>
<evidence type="ECO:0000256" key="6">
    <source>
        <dbReference type="ARBA" id="ARBA00023170"/>
    </source>
</evidence>